<keyword evidence="10" id="KW-1185">Reference proteome</keyword>
<evidence type="ECO:0000256" key="4">
    <source>
        <dbReference type="ARBA" id="ARBA00022679"/>
    </source>
</evidence>
<dbReference type="InterPro" id="IPR001789">
    <property type="entry name" value="Sig_transdc_resp-reg_receiver"/>
</dbReference>
<dbReference type="InterPro" id="IPR005467">
    <property type="entry name" value="His_kinase_dom"/>
</dbReference>
<evidence type="ECO:0000313" key="10">
    <source>
        <dbReference type="Proteomes" id="UP000587760"/>
    </source>
</evidence>
<dbReference type="SUPFAM" id="SSF52172">
    <property type="entry name" value="CheY-like"/>
    <property type="match status" value="1"/>
</dbReference>
<organism evidence="9 10">
    <name type="scientific">Spirochaeta isovalerica</name>
    <dbReference type="NCBI Taxonomy" id="150"/>
    <lineage>
        <taxon>Bacteria</taxon>
        <taxon>Pseudomonadati</taxon>
        <taxon>Spirochaetota</taxon>
        <taxon>Spirochaetia</taxon>
        <taxon>Spirochaetales</taxon>
        <taxon>Spirochaetaceae</taxon>
        <taxon>Spirochaeta</taxon>
    </lineage>
</organism>
<dbReference type="Proteomes" id="UP000587760">
    <property type="component" value="Unassembled WGS sequence"/>
</dbReference>
<dbReference type="PANTHER" id="PTHR43065">
    <property type="entry name" value="SENSOR HISTIDINE KINASE"/>
    <property type="match status" value="1"/>
</dbReference>
<evidence type="ECO:0000256" key="2">
    <source>
        <dbReference type="ARBA" id="ARBA00012438"/>
    </source>
</evidence>
<dbReference type="PANTHER" id="PTHR43065:SF42">
    <property type="entry name" value="TWO-COMPONENT SENSOR PPRA"/>
    <property type="match status" value="1"/>
</dbReference>
<dbReference type="EC" id="2.7.13.3" evidence="2"/>
<dbReference type="SMART" id="SM00388">
    <property type="entry name" value="HisKA"/>
    <property type="match status" value="1"/>
</dbReference>
<evidence type="ECO:0000256" key="3">
    <source>
        <dbReference type="ARBA" id="ARBA00022553"/>
    </source>
</evidence>
<evidence type="ECO:0000256" key="6">
    <source>
        <dbReference type="PROSITE-ProRule" id="PRU00169"/>
    </source>
</evidence>
<dbReference type="AlphaFoldDB" id="A0A841RE71"/>
<comment type="caution">
    <text evidence="9">The sequence shown here is derived from an EMBL/GenBank/DDBJ whole genome shotgun (WGS) entry which is preliminary data.</text>
</comment>
<dbReference type="SUPFAM" id="SSF55874">
    <property type="entry name" value="ATPase domain of HSP90 chaperone/DNA topoisomerase II/histidine kinase"/>
    <property type="match status" value="1"/>
</dbReference>
<dbReference type="PRINTS" id="PR00344">
    <property type="entry name" value="BCTRLSENSOR"/>
</dbReference>
<dbReference type="EMBL" id="JACHGJ010000004">
    <property type="protein sequence ID" value="MBB6480662.1"/>
    <property type="molecule type" value="Genomic_DNA"/>
</dbReference>
<evidence type="ECO:0000259" key="7">
    <source>
        <dbReference type="PROSITE" id="PS50109"/>
    </source>
</evidence>
<dbReference type="InterPro" id="IPR003018">
    <property type="entry name" value="GAF"/>
</dbReference>
<evidence type="ECO:0000256" key="1">
    <source>
        <dbReference type="ARBA" id="ARBA00000085"/>
    </source>
</evidence>
<dbReference type="Pfam" id="PF00072">
    <property type="entry name" value="Response_reg"/>
    <property type="match status" value="1"/>
</dbReference>
<comment type="catalytic activity">
    <reaction evidence="1">
        <text>ATP + protein L-histidine = ADP + protein N-phospho-L-histidine.</text>
        <dbReference type="EC" id="2.7.13.3"/>
    </reaction>
</comment>
<dbReference type="SUPFAM" id="SSF55781">
    <property type="entry name" value="GAF domain-like"/>
    <property type="match status" value="1"/>
</dbReference>
<dbReference type="SUPFAM" id="SSF47384">
    <property type="entry name" value="Homodimeric domain of signal transducing histidine kinase"/>
    <property type="match status" value="1"/>
</dbReference>
<dbReference type="NCBIfam" id="TIGR00229">
    <property type="entry name" value="sensory_box"/>
    <property type="match status" value="1"/>
</dbReference>
<name>A0A841RE71_9SPIO</name>
<dbReference type="InterPro" id="IPR036097">
    <property type="entry name" value="HisK_dim/P_sf"/>
</dbReference>
<keyword evidence="4" id="KW-0808">Transferase</keyword>
<dbReference type="Pfam" id="PF13185">
    <property type="entry name" value="GAF_2"/>
    <property type="match status" value="1"/>
</dbReference>
<evidence type="ECO:0000256" key="5">
    <source>
        <dbReference type="ARBA" id="ARBA00022777"/>
    </source>
</evidence>
<protein>
    <recommendedName>
        <fullName evidence="2">histidine kinase</fullName>
        <ecNumber evidence="2">2.7.13.3</ecNumber>
    </recommendedName>
</protein>
<dbReference type="SUPFAM" id="SSF55785">
    <property type="entry name" value="PYP-like sensor domain (PAS domain)"/>
    <property type="match status" value="1"/>
</dbReference>
<dbReference type="SMART" id="SM00448">
    <property type="entry name" value="REC"/>
    <property type="match status" value="1"/>
</dbReference>
<reference evidence="9 10" key="1">
    <citation type="submission" date="2020-08" db="EMBL/GenBank/DDBJ databases">
        <title>Genomic Encyclopedia of Type Strains, Phase IV (KMG-IV): sequencing the most valuable type-strain genomes for metagenomic binning, comparative biology and taxonomic classification.</title>
        <authorList>
            <person name="Goeker M."/>
        </authorList>
    </citation>
    <scope>NUCLEOTIDE SEQUENCE [LARGE SCALE GENOMIC DNA]</scope>
    <source>
        <strain evidence="9 10">DSM 2461</strain>
    </source>
</reference>
<gene>
    <name evidence="9" type="ORF">HNR50_002335</name>
</gene>
<dbReference type="SMART" id="SM00387">
    <property type="entry name" value="HATPase_c"/>
    <property type="match status" value="1"/>
</dbReference>
<feature type="modified residue" description="4-aspartylphosphate" evidence="6">
    <location>
        <position position="608"/>
    </location>
</feature>
<dbReference type="Gene3D" id="3.30.450.40">
    <property type="match status" value="1"/>
</dbReference>
<keyword evidence="5" id="KW-0418">Kinase</keyword>
<dbReference type="Pfam" id="PF00512">
    <property type="entry name" value="HisKA"/>
    <property type="match status" value="1"/>
</dbReference>
<dbReference type="InterPro" id="IPR011006">
    <property type="entry name" value="CheY-like_superfamily"/>
</dbReference>
<dbReference type="InterPro" id="IPR035965">
    <property type="entry name" value="PAS-like_dom_sf"/>
</dbReference>
<sequence length="675" mass="76373">MKMNLNPEIMQQVFMNNSDSVAIVSENRHLICNKSYMSLFGLKSFNDGEDLLFTDCFPEEEQENVRKLIRELQTGKSENRFIKTRGVRQDGTLFPLELSVSCSPSDNGSPPVFLIAARDNRELIKMEIELEKSRRSLSLIKQCHQILLKEEQEQFFLDKISAVISKTDDYDLTWYSLQKDDGNLCTGSFSGGNKLIGSIRSLFLSSKAMKEKKTIIYDNLDGFFDDADEKENISAGGYNSLICLPIIVDKKALGTLSIYSKKAYVFSDDRENLENLLEDISHGIQSIRLKNKQNELEMQLLQAQKMETIGTLAGGIAHDFNNIMTPILGYSEIILNKLRSDDPLYRYNQQIFNGAVRAKELVKQILAFSHMESRKKEPVFIDRIVKESLQLMGAIIPRTINIYKHICNHCGKVMGDPAQMHQVVTNLCTNAFQSMEEKGGNLTVELKKVTVDQKMKKQYPELKTGQYAQLIVADTGQGMSPEIRNRIFEPFFTTKPVGKGTGLGLSVVHGIISSHDGSIHVESREGMGTLFRILLPLIPENEEEISSEDKPEGQENMILLIDDHKDITELLKIMLINSGFAVKSSNDSLDALSLFSKSPDLFTLLITDLNMPDISGLDLLKEIRRKRKDLPAILITGHEENLTEREKRDLNIKEVIHKPILRNTLIDAVHRCFSD</sequence>
<dbReference type="InterPro" id="IPR003594">
    <property type="entry name" value="HATPase_dom"/>
</dbReference>
<dbReference type="InterPro" id="IPR036890">
    <property type="entry name" value="HATPase_C_sf"/>
</dbReference>
<feature type="domain" description="Response regulatory" evidence="8">
    <location>
        <begin position="557"/>
        <end position="673"/>
    </location>
</feature>
<dbReference type="Pfam" id="PF02518">
    <property type="entry name" value="HATPase_c"/>
    <property type="match status" value="1"/>
</dbReference>
<evidence type="ECO:0000259" key="8">
    <source>
        <dbReference type="PROSITE" id="PS50110"/>
    </source>
</evidence>
<dbReference type="Gene3D" id="1.10.287.130">
    <property type="match status" value="1"/>
</dbReference>
<dbReference type="PROSITE" id="PS50109">
    <property type="entry name" value="HIS_KIN"/>
    <property type="match status" value="1"/>
</dbReference>
<dbReference type="InterPro" id="IPR029016">
    <property type="entry name" value="GAF-like_dom_sf"/>
</dbReference>
<dbReference type="GO" id="GO:0000155">
    <property type="term" value="F:phosphorelay sensor kinase activity"/>
    <property type="evidence" value="ECO:0007669"/>
    <property type="project" value="InterPro"/>
</dbReference>
<dbReference type="CDD" id="cd00082">
    <property type="entry name" value="HisKA"/>
    <property type="match status" value="1"/>
</dbReference>
<dbReference type="InterPro" id="IPR000014">
    <property type="entry name" value="PAS"/>
</dbReference>
<dbReference type="InterPro" id="IPR003661">
    <property type="entry name" value="HisK_dim/P_dom"/>
</dbReference>
<dbReference type="Gene3D" id="3.30.450.20">
    <property type="entry name" value="PAS domain"/>
    <property type="match status" value="1"/>
</dbReference>
<keyword evidence="3 6" id="KW-0597">Phosphoprotein</keyword>
<evidence type="ECO:0000313" key="9">
    <source>
        <dbReference type="EMBL" id="MBB6480662.1"/>
    </source>
</evidence>
<dbReference type="Gene3D" id="3.30.565.10">
    <property type="entry name" value="Histidine kinase-like ATPase, C-terminal domain"/>
    <property type="match status" value="1"/>
</dbReference>
<dbReference type="PROSITE" id="PS50110">
    <property type="entry name" value="RESPONSE_REGULATORY"/>
    <property type="match status" value="1"/>
</dbReference>
<dbReference type="InterPro" id="IPR004358">
    <property type="entry name" value="Sig_transdc_His_kin-like_C"/>
</dbReference>
<dbReference type="Gene3D" id="3.40.50.2300">
    <property type="match status" value="1"/>
</dbReference>
<proteinExistence type="predicted"/>
<accession>A0A841RE71</accession>
<dbReference type="CDD" id="cd00156">
    <property type="entry name" value="REC"/>
    <property type="match status" value="1"/>
</dbReference>
<feature type="domain" description="Histidine kinase" evidence="7">
    <location>
        <begin position="315"/>
        <end position="539"/>
    </location>
</feature>